<name>A0ACB7RVV5_HYAAI</name>
<comment type="caution">
    <text evidence="1">The sequence shown here is derived from an EMBL/GenBank/DDBJ whole genome shotgun (WGS) entry which is preliminary data.</text>
</comment>
<dbReference type="EMBL" id="CM023487">
    <property type="protein sequence ID" value="KAH6926588.1"/>
    <property type="molecule type" value="Genomic_DNA"/>
</dbReference>
<evidence type="ECO:0000313" key="1">
    <source>
        <dbReference type="EMBL" id="KAH6926588.1"/>
    </source>
</evidence>
<sequence length="288" mass="31423">MSAPLQTVASDVRRISSQQKTMSTTDVDIVHPPVKSLLIQGRRHALSDLVNNSCSAGVLSEKTSCVDQRPLPTGCSSADGTKLRLVEVHSAIARTCLNVPSPEPVMPIPQDITQSPEEKAGNLSMEVMHNKLDISDELSVLSEEPLPVADDAREDSLLSSITAPSMDNLAQGLSSPLELEFGKLQCDTPEWLETVPDVSLPELELTVVKGFYDLPEEFKLEDKHFEVFRNVCGVRFPQKHSMAVIPLTPPEFALPAALDSGYVEDDTVDLEASDTPIPLDQLQFVPLE</sequence>
<gene>
    <name evidence="1" type="ORF">HPB50_019829</name>
</gene>
<organism evidence="1 2">
    <name type="scientific">Hyalomma asiaticum</name>
    <name type="common">Tick</name>
    <dbReference type="NCBI Taxonomy" id="266040"/>
    <lineage>
        <taxon>Eukaryota</taxon>
        <taxon>Metazoa</taxon>
        <taxon>Ecdysozoa</taxon>
        <taxon>Arthropoda</taxon>
        <taxon>Chelicerata</taxon>
        <taxon>Arachnida</taxon>
        <taxon>Acari</taxon>
        <taxon>Parasitiformes</taxon>
        <taxon>Ixodida</taxon>
        <taxon>Ixodoidea</taxon>
        <taxon>Ixodidae</taxon>
        <taxon>Hyalomminae</taxon>
        <taxon>Hyalomma</taxon>
    </lineage>
</organism>
<accession>A0ACB7RVV5</accession>
<protein>
    <submittedName>
        <fullName evidence="1">Uncharacterized protein</fullName>
    </submittedName>
</protein>
<reference evidence="1" key="1">
    <citation type="submission" date="2020-05" db="EMBL/GenBank/DDBJ databases">
        <title>Large-scale comparative analyses of tick genomes elucidate their genetic diversity and vector capacities.</title>
        <authorList>
            <person name="Jia N."/>
            <person name="Wang J."/>
            <person name="Shi W."/>
            <person name="Du L."/>
            <person name="Sun Y."/>
            <person name="Zhan W."/>
            <person name="Jiang J."/>
            <person name="Wang Q."/>
            <person name="Zhang B."/>
            <person name="Ji P."/>
            <person name="Sakyi L.B."/>
            <person name="Cui X."/>
            <person name="Yuan T."/>
            <person name="Jiang B."/>
            <person name="Yang W."/>
            <person name="Lam T.T.-Y."/>
            <person name="Chang Q."/>
            <person name="Ding S."/>
            <person name="Wang X."/>
            <person name="Zhu J."/>
            <person name="Ruan X."/>
            <person name="Zhao L."/>
            <person name="Wei J."/>
            <person name="Que T."/>
            <person name="Du C."/>
            <person name="Cheng J."/>
            <person name="Dai P."/>
            <person name="Han X."/>
            <person name="Huang E."/>
            <person name="Gao Y."/>
            <person name="Liu J."/>
            <person name="Shao H."/>
            <person name="Ye R."/>
            <person name="Li L."/>
            <person name="Wei W."/>
            <person name="Wang X."/>
            <person name="Wang C."/>
            <person name="Yang T."/>
            <person name="Huo Q."/>
            <person name="Li W."/>
            <person name="Guo W."/>
            <person name="Chen H."/>
            <person name="Zhou L."/>
            <person name="Ni X."/>
            <person name="Tian J."/>
            <person name="Zhou Y."/>
            <person name="Sheng Y."/>
            <person name="Liu T."/>
            <person name="Pan Y."/>
            <person name="Xia L."/>
            <person name="Li J."/>
            <person name="Zhao F."/>
            <person name="Cao W."/>
        </authorList>
    </citation>
    <scope>NUCLEOTIDE SEQUENCE</scope>
    <source>
        <strain evidence="1">Hyas-2018</strain>
    </source>
</reference>
<keyword evidence="2" id="KW-1185">Reference proteome</keyword>
<proteinExistence type="predicted"/>
<dbReference type="Proteomes" id="UP000821845">
    <property type="component" value="Chromosome 7"/>
</dbReference>
<evidence type="ECO:0000313" key="2">
    <source>
        <dbReference type="Proteomes" id="UP000821845"/>
    </source>
</evidence>